<sequence length="141" mass="14777">MMKTLLGAALCGIAATMTATSASTLYPHVPLIMWSQRPCVLPSTLAGNNVYLSSEMDEAAVASTLKNVLDRDSNADRAGVLSTQVTSSQQAELLCLFLLPSLASEDVSQLSSGADSYLQCTVQSSRSPVAITHTTPSKALL</sequence>
<dbReference type="AlphaFoldDB" id="A0A2P4YBG6"/>
<feature type="non-terminal residue" evidence="2">
    <location>
        <position position="141"/>
    </location>
</feature>
<evidence type="ECO:0000313" key="2">
    <source>
        <dbReference type="EMBL" id="POM75163.1"/>
    </source>
</evidence>
<keyword evidence="3" id="KW-1185">Reference proteome</keyword>
<evidence type="ECO:0000256" key="1">
    <source>
        <dbReference type="SAM" id="SignalP"/>
    </source>
</evidence>
<reference evidence="2 3" key="1">
    <citation type="journal article" date="2017" name="Genome Biol. Evol.">
        <title>Phytophthora megakarya and P. palmivora, closely related causal agents of cacao black pod rot, underwent increases in genome sizes and gene numbers by different mechanisms.</title>
        <authorList>
            <person name="Ali S.S."/>
            <person name="Shao J."/>
            <person name="Lary D.J."/>
            <person name="Kronmiller B."/>
            <person name="Shen D."/>
            <person name="Strem M.D."/>
            <person name="Amoako-Attah I."/>
            <person name="Akrofi A.Y."/>
            <person name="Begoude B.A."/>
            <person name="Ten Hoopen G.M."/>
            <person name="Coulibaly K."/>
            <person name="Kebe B.I."/>
            <person name="Melnick R.L."/>
            <person name="Guiltinan M.J."/>
            <person name="Tyler B.M."/>
            <person name="Meinhardt L.W."/>
            <person name="Bailey B.A."/>
        </authorList>
    </citation>
    <scope>NUCLEOTIDE SEQUENCE [LARGE SCALE GENOMIC DNA]</scope>
    <source>
        <strain evidence="3">sbr112.9</strain>
    </source>
</reference>
<dbReference type="Proteomes" id="UP000237271">
    <property type="component" value="Unassembled WGS sequence"/>
</dbReference>
<proteinExistence type="predicted"/>
<organism evidence="2 3">
    <name type="scientific">Phytophthora palmivora</name>
    <dbReference type="NCBI Taxonomy" id="4796"/>
    <lineage>
        <taxon>Eukaryota</taxon>
        <taxon>Sar</taxon>
        <taxon>Stramenopiles</taxon>
        <taxon>Oomycota</taxon>
        <taxon>Peronosporomycetes</taxon>
        <taxon>Peronosporales</taxon>
        <taxon>Peronosporaceae</taxon>
        <taxon>Phytophthora</taxon>
    </lineage>
</organism>
<name>A0A2P4YBG6_9STRA</name>
<keyword evidence="1" id="KW-0732">Signal</keyword>
<dbReference type="OrthoDB" id="64747at2759"/>
<protein>
    <submittedName>
        <fullName evidence="2">Uncharacterized protein</fullName>
    </submittedName>
</protein>
<gene>
    <name evidence="2" type="ORF">PHPALM_7769</name>
</gene>
<dbReference type="EMBL" id="NCKW01004004">
    <property type="protein sequence ID" value="POM75163.1"/>
    <property type="molecule type" value="Genomic_DNA"/>
</dbReference>
<feature type="signal peptide" evidence="1">
    <location>
        <begin position="1"/>
        <end position="22"/>
    </location>
</feature>
<feature type="chain" id="PRO_5015185680" evidence="1">
    <location>
        <begin position="23"/>
        <end position="141"/>
    </location>
</feature>
<accession>A0A2P4YBG6</accession>
<evidence type="ECO:0000313" key="3">
    <source>
        <dbReference type="Proteomes" id="UP000237271"/>
    </source>
</evidence>
<comment type="caution">
    <text evidence="2">The sequence shown here is derived from an EMBL/GenBank/DDBJ whole genome shotgun (WGS) entry which is preliminary data.</text>
</comment>